<evidence type="ECO:0000256" key="1">
    <source>
        <dbReference type="SAM" id="MobiDB-lite"/>
    </source>
</evidence>
<feature type="compositionally biased region" description="Low complexity" evidence="1">
    <location>
        <begin position="7"/>
        <end position="17"/>
    </location>
</feature>
<organism evidence="2 3">
    <name type="scientific">Pleurodeles waltl</name>
    <name type="common">Iberian ribbed newt</name>
    <dbReference type="NCBI Taxonomy" id="8319"/>
    <lineage>
        <taxon>Eukaryota</taxon>
        <taxon>Metazoa</taxon>
        <taxon>Chordata</taxon>
        <taxon>Craniata</taxon>
        <taxon>Vertebrata</taxon>
        <taxon>Euteleostomi</taxon>
        <taxon>Amphibia</taxon>
        <taxon>Batrachia</taxon>
        <taxon>Caudata</taxon>
        <taxon>Salamandroidea</taxon>
        <taxon>Salamandridae</taxon>
        <taxon>Pleurodelinae</taxon>
        <taxon>Pleurodeles</taxon>
    </lineage>
</organism>
<gene>
    <name evidence="2" type="ORF">NDU88_005081</name>
</gene>
<feature type="region of interest" description="Disordered" evidence="1">
    <location>
        <begin position="1"/>
        <end position="25"/>
    </location>
</feature>
<dbReference type="Proteomes" id="UP001066276">
    <property type="component" value="Chromosome 7"/>
</dbReference>
<feature type="region of interest" description="Disordered" evidence="1">
    <location>
        <begin position="63"/>
        <end position="142"/>
    </location>
</feature>
<sequence>MVPCQIRNSVSSENLSSEELEERRAEREFLVEKRDADEIASAKEIARMEKALEEKKLLLVHEGRPECGTWPFNDSKEEEVKHKRRSDTEDTEEPRQDGLKNPKRHAKDDAKNPGQKRVKNSERRKLEDETRTQKATIIANHPTTFLEECGSFR</sequence>
<dbReference type="AlphaFoldDB" id="A0AAV7PEX3"/>
<name>A0AAV7PEX3_PLEWA</name>
<comment type="caution">
    <text evidence="2">The sequence shown here is derived from an EMBL/GenBank/DDBJ whole genome shotgun (WGS) entry which is preliminary data.</text>
</comment>
<proteinExistence type="predicted"/>
<dbReference type="EMBL" id="JANPWB010000011">
    <property type="protein sequence ID" value="KAJ1126675.1"/>
    <property type="molecule type" value="Genomic_DNA"/>
</dbReference>
<protein>
    <submittedName>
        <fullName evidence="2">Uncharacterized protein</fullName>
    </submittedName>
</protein>
<keyword evidence="3" id="KW-1185">Reference proteome</keyword>
<feature type="compositionally biased region" description="Basic and acidic residues" evidence="1">
    <location>
        <begin position="93"/>
        <end position="111"/>
    </location>
</feature>
<feature type="compositionally biased region" description="Basic and acidic residues" evidence="1">
    <location>
        <begin position="119"/>
        <end position="132"/>
    </location>
</feature>
<reference evidence="2" key="1">
    <citation type="journal article" date="2022" name="bioRxiv">
        <title>Sequencing and chromosome-scale assembly of the giantPleurodeles waltlgenome.</title>
        <authorList>
            <person name="Brown T."/>
            <person name="Elewa A."/>
            <person name="Iarovenko S."/>
            <person name="Subramanian E."/>
            <person name="Araus A.J."/>
            <person name="Petzold A."/>
            <person name="Susuki M."/>
            <person name="Suzuki K.-i.T."/>
            <person name="Hayashi T."/>
            <person name="Toyoda A."/>
            <person name="Oliveira C."/>
            <person name="Osipova E."/>
            <person name="Leigh N.D."/>
            <person name="Simon A."/>
            <person name="Yun M.H."/>
        </authorList>
    </citation>
    <scope>NUCLEOTIDE SEQUENCE</scope>
    <source>
        <strain evidence="2">20211129_DDA</strain>
        <tissue evidence="2">Liver</tissue>
    </source>
</reference>
<evidence type="ECO:0000313" key="3">
    <source>
        <dbReference type="Proteomes" id="UP001066276"/>
    </source>
</evidence>
<accession>A0AAV7PEX3</accession>
<evidence type="ECO:0000313" key="2">
    <source>
        <dbReference type="EMBL" id="KAJ1126675.1"/>
    </source>
</evidence>